<dbReference type="AlphaFoldDB" id="A0A662DMG0"/>
<reference evidence="12 13" key="1">
    <citation type="submission" date="2018-06" db="EMBL/GenBank/DDBJ databases">
        <title>Extensive metabolic versatility and redundancy in microbially diverse, dynamic hydrothermal sediments.</title>
        <authorList>
            <person name="Dombrowski N."/>
            <person name="Teske A."/>
            <person name="Baker B.J."/>
        </authorList>
    </citation>
    <scope>NUCLEOTIDE SEQUENCE [LARGE SCALE GENOMIC DNA]</scope>
    <source>
        <strain evidence="12">B3_G15</strain>
    </source>
</reference>
<dbReference type="EMBL" id="QMQA01000002">
    <property type="protein sequence ID" value="RLE15481.1"/>
    <property type="molecule type" value="Genomic_DNA"/>
</dbReference>
<keyword evidence="5 7" id="KW-0460">Magnesium</keyword>
<evidence type="ECO:0000259" key="11">
    <source>
        <dbReference type="Pfam" id="PF02880"/>
    </source>
</evidence>
<evidence type="ECO:0000256" key="4">
    <source>
        <dbReference type="ARBA" id="ARBA00022723"/>
    </source>
</evidence>
<evidence type="ECO:0000259" key="10">
    <source>
        <dbReference type="Pfam" id="PF02879"/>
    </source>
</evidence>
<dbReference type="InterPro" id="IPR005846">
    <property type="entry name" value="A-D-PHexomutase_a/b/a-III"/>
</dbReference>
<name>A0A662DMG0_UNCAE</name>
<dbReference type="Proteomes" id="UP000280417">
    <property type="component" value="Unassembled WGS sequence"/>
</dbReference>
<sequence>MNSTLIISPSGVRGVVGEGLTPGIVTNLASAFGELMGGEILVGYDTRTSNNMFKYAVFSGLLSVGCKIVDLGVCPTPSLQFMVKETGANGGIAITGSHNPPEWNALKFVRSDGLFLFPEEGERLIEIYREGNIRRSAWNSLGSVLKDNSAISRHIKRILEVVNVDRIRGKNFKVAIDACCGAGAIASPLLLEKLGCDVITLNCNTTGMFPHPPEPTPANLRDLCRVVKEAGADVGFAHDADADRLALVSEKGEAISEEYTLVVVTKSILQKSKGFVVTNICSSQAVDDIAGEFGCPVKRTPVGDVYVSRCMRDCGAVIGGEGNGGVIFPPVNYARDGMTALALVLDYLASENIPISSVIDSLPSYYMFKRKIKNPGINLERLKQKLSRKFGSSKLDFLDGIKIWFPEGWVHIRASGTEPVLRIIGESKDPSGIKKLTDWALGTISSLKR</sequence>
<dbReference type="Gene3D" id="3.40.120.10">
    <property type="entry name" value="Alpha-D-Glucose-1,6-Bisphosphate, subunit A, domain 3"/>
    <property type="match status" value="3"/>
</dbReference>
<evidence type="ECO:0000259" key="8">
    <source>
        <dbReference type="Pfam" id="PF00408"/>
    </source>
</evidence>
<dbReference type="Pfam" id="PF02878">
    <property type="entry name" value="PGM_PMM_I"/>
    <property type="match status" value="1"/>
</dbReference>
<dbReference type="InterPro" id="IPR005845">
    <property type="entry name" value="A-D-PHexomutase_a/b/a-II"/>
</dbReference>
<dbReference type="EC" id="5.4.2.10" evidence="12"/>
<evidence type="ECO:0000313" key="13">
    <source>
        <dbReference type="Proteomes" id="UP000280417"/>
    </source>
</evidence>
<evidence type="ECO:0000256" key="7">
    <source>
        <dbReference type="RuleBase" id="RU004326"/>
    </source>
</evidence>
<dbReference type="PANTHER" id="PTHR43771">
    <property type="entry name" value="PHOSPHOMANNOMUTASE"/>
    <property type="match status" value="1"/>
</dbReference>
<evidence type="ECO:0000256" key="6">
    <source>
        <dbReference type="ARBA" id="ARBA00023235"/>
    </source>
</evidence>
<dbReference type="InterPro" id="IPR016055">
    <property type="entry name" value="A-D-PHexomutase_a/b/a-I/II/III"/>
</dbReference>
<dbReference type="Pfam" id="PF00408">
    <property type="entry name" value="PGM_PMM_IV"/>
    <property type="match status" value="1"/>
</dbReference>
<dbReference type="PROSITE" id="PS00710">
    <property type="entry name" value="PGM_PMM"/>
    <property type="match status" value="1"/>
</dbReference>
<feature type="domain" description="Alpha-D-phosphohexomutase C-terminal" evidence="8">
    <location>
        <begin position="385"/>
        <end position="436"/>
    </location>
</feature>
<dbReference type="PANTHER" id="PTHR43771:SF1">
    <property type="entry name" value="PHOSPHOMANNOMUTASE"/>
    <property type="match status" value="1"/>
</dbReference>
<gene>
    <name evidence="12" type="primary">glmM</name>
    <name evidence="12" type="ORF">DRJ04_00125</name>
</gene>
<feature type="domain" description="Alpha-D-phosphohexomutase alpha/beta/alpha" evidence="9">
    <location>
        <begin position="10"/>
        <end position="130"/>
    </location>
</feature>
<dbReference type="InterPro" id="IPR005841">
    <property type="entry name" value="Alpha-D-phosphohexomutase_SF"/>
</dbReference>
<comment type="caution">
    <text evidence="12">The sequence shown here is derived from an EMBL/GenBank/DDBJ whole genome shotgun (WGS) entry which is preliminary data.</text>
</comment>
<evidence type="ECO:0000259" key="9">
    <source>
        <dbReference type="Pfam" id="PF02878"/>
    </source>
</evidence>
<feature type="domain" description="Alpha-D-phosphohexomutase alpha/beta/alpha" evidence="11">
    <location>
        <begin position="259"/>
        <end position="364"/>
    </location>
</feature>
<comment type="cofactor">
    <cofactor evidence="1">
        <name>Mg(2+)</name>
        <dbReference type="ChEBI" id="CHEBI:18420"/>
    </cofactor>
</comment>
<evidence type="ECO:0000256" key="1">
    <source>
        <dbReference type="ARBA" id="ARBA00001946"/>
    </source>
</evidence>
<keyword evidence="6 12" id="KW-0413">Isomerase</keyword>
<keyword evidence="3" id="KW-0597">Phosphoprotein</keyword>
<evidence type="ECO:0000256" key="5">
    <source>
        <dbReference type="ARBA" id="ARBA00022842"/>
    </source>
</evidence>
<dbReference type="GO" id="GO:0008966">
    <property type="term" value="F:phosphoglucosamine mutase activity"/>
    <property type="evidence" value="ECO:0007669"/>
    <property type="project" value="UniProtKB-EC"/>
</dbReference>
<protein>
    <submittedName>
        <fullName evidence="12">Phosphoglucosamine mutase</fullName>
        <ecNumber evidence="12">5.4.2.10</ecNumber>
    </submittedName>
</protein>
<dbReference type="InterPro" id="IPR016066">
    <property type="entry name" value="A-D-PHexomutase_CS"/>
</dbReference>
<proteinExistence type="inferred from homology"/>
<feature type="domain" description="Alpha-D-phosphohexomutase alpha/beta/alpha" evidence="10">
    <location>
        <begin position="153"/>
        <end position="252"/>
    </location>
</feature>
<organism evidence="12 13">
    <name type="scientific">Aerophobetes bacterium</name>
    <dbReference type="NCBI Taxonomy" id="2030807"/>
    <lineage>
        <taxon>Bacteria</taxon>
        <taxon>Candidatus Aerophobota</taxon>
    </lineage>
</organism>
<evidence type="ECO:0000313" key="12">
    <source>
        <dbReference type="EMBL" id="RLE15481.1"/>
    </source>
</evidence>
<dbReference type="Pfam" id="PF02879">
    <property type="entry name" value="PGM_PMM_II"/>
    <property type="match status" value="1"/>
</dbReference>
<dbReference type="InterPro" id="IPR005844">
    <property type="entry name" value="A-D-PHexomutase_a/b/a-I"/>
</dbReference>
<keyword evidence="4 7" id="KW-0479">Metal-binding</keyword>
<dbReference type="GO" id="GO:0005975">
    <property type="term" value="P:carbohydrate metabolic process"/>
    <property type="evidence" value="ECO:0007669"/>
    <property type="project" value="InterPro"/>
</dbReference>
<dbReference type="GO" id="GO:0000287">
    <property type="term" value="F:magnesium ion binding"/>
    <property type="evidence" value="ECO:0007669"/>
    <property type="project" value="InterPro"/>
</dbReference>
<evidence type="ECO:0000256" key="2">
    <source>
        <dbReference type="ARBA" id="ARBA00010231"/>
    </source>
</evidence>
<dbReference type="NCBIfam" id="TIGR03990">
    <property type="entry name" value="Arch_GlmM"/>
    <property type="match status" value="1"/>
</dbReference>
<dbReference type="SUPFAM" id="SSF55957">
    <property type="entry name" value="Phosphoglucomutase, C-terminal domain"/>
    <property type="match status" value="1"/>
</dbReference>
<dbReference type="InterPro" id="IPR024086">
    <property type="entry name" value="GlmM_arc-type"/>
</dbReference>
<dbReference type="InterPro" id="IPR005843">
    <property type="entry name" value="A-D-PHexomutase_C"/>
</dbReference>
<accession>A0A662DMG0</accession>
<evidence type="ECO:0000256" key="3">
    <source>
        <dbReference type="ARBA" id="ARBA00022553"/>
    </source>
</evidence>
<dbReference type="SUPFAM" id="SSF53738">
    <property type="entry name" value="Phosphoglucomutase, first 3 domains"/>
    <property type="match status" value="3"/>
</dbReference>
<comment type="similarity">
    <text evidence="2 7">Belongs to the phosphohexose mutase family.</text>
</comment>
<dbReference type="Gene3D" id="3.30.310.50">
    <property type="entry name" value="Alpha-D-phosphohexomutase, C-terminal domain"/>
    <property type="match status" value="1"/>
</dbReference>
<dbReference type="PRINTS" id="PR00509">
    <property type="entry name" value="PGMPMM"/>
</dbReference>
<dbReference type="InterPro" id="IPR036900">
    <property type="entry name" value="A-D-PHexomutase_C_sf"/>
</dbReference>
<dbReference type="Pfam" id="PF02880">
    <property type="entry name" value="PGM_PMM_III"/>
    <property type="match status" value="1"/>
</dbReference>